<protein>
    <submittedName>
        <fullName evidence="2">HEPN domain protein</fullName>
    </submittedName>
</protein>
<name>D3S252_FERPA</name>
<dbReference type="Pfam" id="PF05168">
    <property type="entry name" value="HEPN"/>
    <property type="match status" value="1"/>
</dbReference>
<dbReference type="PaxDb" id="589924-Ferp_2435"/>
<dbReference type="OrthoDB" id="359241at2157"/>
<accession>D3S252</accession>
<dbReference type="RefSeq" id="WP_012966877.1">
    <property type="nucleotide sequence ID" value="NC_013849.1"/>
</dbReference>
<dbReference type="EMBL" id="CP001899">
    <property type="protein sequence ID" value="ADC66543.1"/>
    <property type="molecule type" value="Genomic_DNA"/>
</dbReference>
<feature type="domain" description="HEPN" evidence="1">
    <location>
        <begin position="9"/>
        <end position="122"/>
    </location>
</feature>
<evidence type="ECO:0000313" key="3">
    <source>
        <dbReference type="Proteomes" id="UP000002613"/>
    </source>
</evidence>
<dbReference type="Proteomes" id="UP000002613">
    <property type="component" value="Chromosome"/>
</dbReference>
<proteinExistence type="predicted"/>
<keyword evidence="3" id="KW-1185">Reference proteome</keyword>
<dbReference type="GeneID" id="8779976"/>
<evidence type="ECO:0000259" key="1">
    <source>
        <dbReference type="PROSITE" id="PS50910"/>
    </source>
</evidence>
<dbReference type="AlphaFoldDB" id="D3S252"/>
<evidence type="ECO:0000313" key="2">
    <source>
        <dbReference type="EMBL" id="ADC66543.1"/>
    </source>
</evidence>
<dbReference type="SMART" id="SM00748">
    <property type="entry name" value="HEPN"/>
    <property type="match status" value="1"/>
</dbReference>
<sequence>MRREVALWLKAAEDDVYDAELFFKNSRYFRTAFFSQQAVEKAFKAMFFIVKKEDPPKIHTVTELYAELKKSGFNLPKEIEEQLYILNKYYTVSRYPDAANGLPSESVDKIEAERALKIAKEVLDYAKKFAEESNRSG</sequence>
<gene>
    <name evidence="2" type="ordered locus">Ferp_2435</name>
</gene>
<organism evidence="2 3">
    <name type="scientific">Ferroglobus placidus (strain DSM 10642 / AEDII12DO)</name>
    <dbReference type="NCBI Taxonomy" id="589924"/>
    <lineage>
        <taxon>Archaea</taxon>
        <taxon>Methanobacteriati</taxon>
        <taxon>Methanobacteriota</taxon>
        <taxon>Archaeoglobi</taxon>
        <taxon>Archaeoglobales</taxon>
        <taxon>Archaeoglobaceae</taxon>
        <taxon>Ferroglobus</taxon>
    </lineage>
</organism>
<dbReference type="SUPFAM" id="SSF81593">
    <property type="entry name" value="Nucleotidyltransferase substrate binding subunit/domain"/>
    <property type="match status" value="1"/>
</dbReference>
<reference evidence="3" key="1">
    <citation type="submission" date="2010-02" db="EMBL/GenBank/DDBJ databases">
        <title>Complete sequence of Ferroglobus placidus DSM 10642.</title>
        <authorList>
            <consortium name="US DOE Joint Genome Institute"/>
            <person name="Lucas S."/>
            <person name="Copeland A."/>
            <person name="Lapidus A."/>
            <person name="Cheng J.-F."/>
            <person name="Bruce D."/>
            <person name="Goodwin L."/>
            <person name="Pitluck S."/>
            <person name="Saunders E."/>
            <person name="Brettin T."/>
            <person name="Detter J.C."/>
            <person name="Han C."/>
            <person name="Tapia R."/>
            <person name="Larimer F."/>
            <person name="Land M."/>
            <person name="Hauser L."/>
            <person name="Kyrpides N."/>
            <person name="Ivanova N."/>
            <person name="Holmes D."/>
            <person name="Lovley D."/>
            <person name="Kyrpides N."/>
            <person name="Anderson I.J."/>
            <person name="Woyke T."/>
        </authorList>
    </citation>
    <scope>NUCLEOTIDE SEQUENCE [LARGE SCALE GENOMIC DNA]</scope>
    <source>
        <strain evidence="3">DSM 10642 / AEDII12DO</strain>
    </source>
</reference>
<dbReference type="STRING" id="589924.Ferp_2435"/>
<dbReference type="Gene3D" id="1.20.120.330">
    <property type="entry name" value="Nucleotidyltransferases domain 2"/>
    <property type="match status" value="1"/>
</dbReference>
<reference evidence="2 3" key="2">
    <citation type="journal article" date="2011" name="Stand. Genomic Sci.">
        <title>Complete genome sequence of Ferroglobus placidus AEDII12DO.</title>
        <authorList>
            <person name="Anderson I."/>
            <person name="Risso C."/>
            <person name="Holmes D."/>
            <person name="Lucas S."/>
            <person name="Copeland A."/>
            <person name="Lapidus A."/>
            <person name="Cheng J.F."/>
            <person name="Bruce D."/>
            <person name="Goodwin L."/>
            <person name="Pitluck S."/>
            <person name="Saunders E."/>
            <person name="Brettin T."/>
            <person name="Detter J.C."/>
            <person name="Han C."/>
            <person name="Tapia R."/>
            <person name="Larimer F."/>
            <person name="Land M."/>
            <person name="Hauser L."/>
            <person name="Woyke T."/>
            <person name="Lovley D."/>
            <person name="Kyrpides N."/>
            <person name="Ivanova N."/>
        </authorList>
    </citation>
    <scope>NUCLEOTIDE SEQUENCE [LARGE SCALE GENOMIC DNA]</scope>
    <source>
        <strain evidence="3">DSM 10642 / AEDII12DO</strain>
    </source>
</reference>
<dbReference type="KEGG" id="fpl:Ferp_2435"/>
<dbReference type="InterPro" id="IPR007842">
    <property type="entry name" value="HEPN_dom"/>
</dbReference>
<dbReference type="eggNOG" id="arCOG01191">
    <property type="taxonomic scope" value="Archaea"/>
</dbReference>
<dbReference type="PROSITE" id="PS50910">
    <property type="entry name" value="HEPN"/>
    <property type="match status" value="1"/>
</dbReference>
<dbReference type="HOGENOM" id="CLU_123170_2_2_2"/>